<sequence>DLRADPLLRGRSRGDRRGDRGRTAAQPVLQRACAGGTSARARRAVPAPAGRVRGCGPDRRLRGRGHGPVRVRGRLHRRHRGAARPLGRSAAGARAVVRRRAADRDRHRHHRLRAAGGLVLRSRRRRQLRLARGHRRAVAPEVPDRLRGSLVPAAHRRCRGGRLGPAPPRARGGRRRDAAADRSPPPDRAPGRGSGGSRLGRVGRARDRRAHADRGPGEL</sequence>
<reference evidence="2" key="1">
    <citation type="submission" date="2020-02" db="EMBL/GenBank/DDBJ databases">
        <authorList>
            <person name="Meier V. D."/>
        </authorList>
    </citation>
    <scope>NUCLEOTIDE SEQUENCE</scope>
    <source>
        <strain evidence="2">AVDCRST_MAG17</strain>
    </source>
</reference>
<feature type="region of interest" description="Disordered" evidence="1">
    <location>
        <begin position="1"/>
        <end position="67"/>
    </location>
</feature>
<dbReference type="EC" id="1.6.5.3" evidence="2"/>
<keyword evidence="2" id="KW-0560">Oxidoreductase</keyword>
<feature type="non-terminal residue" evidence="2">
    <location>
        <position position="1"/>
    </location>
</feature>
<dbReference type="AlphaFoldDB" id="A0A6J4SGS5"/>
<name>A0A6J4SGS5_9ACTN</name>
<organism evidence="2">
    <name type="scientific">uncultured Solirubrobacterales bacterium</name>
    <dbReference type="NCBI Taxonomy" id="768556"/>
    <lineage>
        <taxon>Bacteria</taxon>
        <taxon>Bacillati</taxon>
        <taxon>Actinomycetota</taxon>
        <taxon>Thermoleophilia</taxon>
        <taxon>Solirubrobacterales</taxon>
        <taxon>environmental samples</taxon>
    </lineage>
</organism>
<gene>
    <name evidence="2" type="ORF">AVDCRST_MAG17-899</name>
</gene>
<evidence type="ECO:0000256" key="1">
    <source>
        <dbReference type="SAM" id="MobiDB-lite"/>
    </source>
</evidence>
<feature type="region of interest" description="Disordered" evidence="1">
    <location>
        <begin position="130"/>
        <end position="219"/>
    </location>
</feature>
<keyword evidence="2" id="KW-0830">Ubiquinone</keyword>
<feature type="compositionally biased region" description="Basic and acidic residues" evidence="1">
    <location>
        <begin position="1"/>
        <end position="22"/>
    </location>
</feature>
<proteinExistence type="predicted"/>
<feature type="compositionally biased region" description="Basic and acidic residues" evidence="1">
    <location>
        <begin position="210"/>
        <end position="219"/>
    </location>
</feature>
<protein>
    <submittedName>
        <fullName evidence="2">NADH-ubiquinone oxidoreductase chain J</fullName>
        <ecNumber evidence="2">1.6.5.3</ecNumber>
    </submittedName>
</protein>
<feature type="non-terminal residue" evidence="2">
    <location>
        <position position="219"/>
    </location>
</feature>
<feature type="compositionally biased region" description="Low complexity" evidence="1">
    <location>
        <begin position="44"/>
        <end position="54"/>
    </location>
</feature>
<evidence type="ECO:0000313" key="2">
    <source>
        <dbReference type="EMBL" id="CAA9493205.1"/>
    </source>
</evidence>
<dbReference type="GO" id="GO:0016491">
    <property type="term" value="F:oxidoreductase activity"/>
    <property type="evidence" value="ECO:0007669"/>
    <property type="project" value="UniProtKB-KW"/>
</dbReference>
<accession>A0A6J4SGS5</accession>
<dbReference type="EMBL" id="CADCVV010000065">
    <property type="protein sequence ID" value="CAA9493205.1"/>
    <property type="molecule type" value="Genomic_DNA"/>
</dbReference>